<dbReference type="SUPFAM" id="SSF88946">
    <property type="entry name" value="Sigma2 domain of RNA polymerase sigma factors"/>
    <property type="match status" value="1"/>
</dbReference>
<organism evidence="1 2">
    <name type="scientific">Chitinophaga chungangae</name>
    <dbReference type="NCBI Taxonomy" id="2821488"/>
    <lineage>
        <taxon>Bacteria</taxon>
        <taxon>Pseudomonadati</taxon>
        <taxon>Bacteroidota</taxon>
        <taxon>Chitinophagia</taxon>
        <taxon>Chitinophagales</taxon>
        <taxon>Chitinophagaceae</taxon>
        <taxon>Chitinophaga</taxon>
    </lineage>
</organism>
<evidence type="ECO:0000313" key="1">
    <source>
        <dbReference type="EMBL" id="MBO9154859.1"/>
    </source>
</evidence>
<dbReference type="Proteomes" id="UP000679126">
    <property type="component" value="Unassembled WGS sequence"/>
</dbReference>
<dbReference type="RefSeq" id="WP_209147972.1">
    <property type="nucleotide sequence ID" value="NZ_JAGHKP010000004.1"/>
</dbReference>
<reference evidence="2" key="1">
    <citation type="submission" date="2021-03" db="EMBL/GenBank/DDBJ databases">
        <title>Assistant Professor.</title>
        <authorList>
            <person name="Huq M.A."/>
        </authorList>
    </citation>
    <scope>NUCLEOTIDE SEQUENCE [LARGE SCALE GENOMIC DNA]</scope>
    <source>
        <strain evidence="2">MAH-28</strain>
    </source>
</reference>
<name>A0ABS3YJJ7_9BACT</name>
<keyword evidence="2" id="KW-1185">Reference proteome</keyword>
<protein>
    <submittedName>
        <fullName evidence="1">Uncharacterized protein</fullName>
    </submittedName>
</protein>
<evidence type="ECO:0000313" key="2">
    <source>
        <dbReference type="Proteomes" id="UP000679126"/>
    </source>
</evidence>
<comment type="caution">
    <text evidence="1">The sequence shown here is derived from an EMBL/GenBank/DDBJ whole genome shotgun (WGS) entry which is preliminary data.</text>
</comment>
<accession>A0ABS3YJJ7</accession>
<gene>
    <name evidence="1" type="ORF">J7I43_21705</name>
</gene>
<proteinExistence type="predicted"/>
<dbReference type="EMBL" id="JAGHKP010000004">
    <property type="protein sequence ID" value="MBO9154859.1"/>
    <property type="molecule type" value="Genomic_DNA"/>
</dbReference>
<sequence length="105" mass="12475">MQEPFMYTGEELDMCLRQIAGAGCQPSYRRLFHWFCKPLKQFALMIVRSSKQAEEIAADLPVNIWKNRHPLFFIDNIRVYRITRNSCKHRAGKTEPSIRYHNDPF</sequence>
<dbReference type="InterPro" id="IPR013325">
    <property type="entry name" value="RNA_pol_sigma_r2"/>
</dbReference>